<organism evidence="3 4">
    <name type="scientific">Luedemannella flava</name>
    <dbReference type="NCBI Taxonomy" id="349316"/>
    <lineage>
        <taxon>Bacteria</taxon>
        <taxon>Bacillati</taxon>
        <taxon>Actinomycetota</taxon>
        <taxon>Actinomycetes</taxon>
        <taxon>Micromonosporales</taxon>
        <taxon>Micromonosporaceae</taxon>
        <taxon>Luedemannella</taxon>
    </lineage>
</organism>
<feature type="compositionally biased region" description="Polar residues" evidence="1">
    <location>
        <begin position="447"/>
        <end position="457"/>
    </location>
</feature>
<feature type="transmembrane region" description="Helical" evidence="2">
    <location>
        <begin position="53"/>
        <end position="73"/>
    </location>
</feature>
<feature type="transmembrane region" description="Helical" evidence="2">
    <location>
        <begin position="223"/>
        <end position="243"/>
    </location>
</feature>
<protein>
    <submittedName>
        <fullName evidence="3">Uncharacterized protein</fullName>
    </submittedName>
</protein>
<evidence type="ECO:0000313" key="4">
    <source>
        <dbReference type="Proteomes" id="UP001500218"/>
    </source>
</evidence>
<feature type="compositionally biased region" description="Low complexity" evidence="1">
    <location>
        <begin position="336"/>
        <end position="351"/>
    </location>
</feature>
<keyword evidence="2" id="KW-0812">Transmembrane</keyword>
<dbReference type="Proteomes" id="UP001500218">
    <property type="component" value="Unassembled WGS sequence"/>
</dbReference>
<feature type="compositionally biased region" description="Pro residues" evidence="1">
    <location>
        <begin position="401"/>
        <end position="417"/>
    </location>
</feature>
<dbReference type="EMBL" id="BAAALT010000236">
    <property type="protein sequence ID" value="GAA1827107.1"/>
    <property type="molecule type" value="Genomic_DNA"/>
</dbReference>
<feature type="transmembrane region" description="Helical" evidence="2">
    <location>
        <begin position="153"/>
        <end position="173"/>
    </location>
</feature>
<feature type="region of interest" description="Disordered" evidence="1">
    <location>
        <begin position="279"/>
        <end position="457"/>
    </location>
</feature>
<feature type="transmembrane region" description="Helical" evidence="2">
    <location>
        <begin position="255"/>
        <end position="278"/>
    </location>
</feature>
<keyword evidence="2" id="KW-1133">Transmembrane helix</keyword>
<reference evidence="3 4" key="1">
    <citation type="journal article" date="2019" name="Int. J. Syst. Evol. Microbiol.">
        <title>The Global Catalogue of Microorganisms (GCM) 10K type strain sequencing project: providing services to taxonomists for standard genome sequencing and annotation.</title>
        <authorList>
            <consortium name="The Broad Institute Genomics Platform"/>
            <consortium name="The Broad Institute Genome Sequencing Center for Infectious Disease"/>
            <person name="Wu L."/>
            <person name="Ma J."/>
        </authorList>
    </citation>
    <scope>NUCLEOTIDE SEQUENCE [LARGE SCALE GENOMIC DNA]</scope>
    <source>
        <strain evidence="3 4">JCM 13250</strain>
    </source>
</reference>
<evidence type="ECO:0000256" key="1">
    <source>
        <dbReference type="SAM" id="MobiDB-lite"/>
    </source>
</evidence>
<feature type="transmembrane region" description="Helical" evidence="2">
    <location>
        <begin position="123"/>
        <end position="146"/>
    </location>
</feature>
<feature type="transmembrane region" description="Helical" evidence="2">
    <location>
        <begin position="196"/>
        <end position="216"/>
    </location>
</feature>
<evidence type="ECO:0000256" key="2">
    <source>
        <dbReference type="SAM" id="Phobius"/>
    </source>
</evidence>
<keyword evidence="4" id="KW-1185">Reference proteome</keyword>
<accession>A0ABN2MK67</accession>
<gene>
    <name evidence="3" type="ORF">GCM10009682_53090</name>
</gene>
<name>A0ABN2MK67_9ACTN</name>
<sequence length="457" mass="46792">MRQALREWTRLCATAVGVAFLVGAGQLGVLYGLDIVRWDRPFEAGGENGWSALLTWVAWIVLTATVAGAGSAARLGRRLKRVAGWPGRTAVSVVAGIGGGASAFLAVLPATAARPPTNINPDLVVMITSGVAVPAGIVIAIGALTWTPVAGNIITTAVWVWLFAAGSIIWPLITQEPWPLARLAVPEQFVLPSDPLIWTTLGLVVLVSATLAMIARFGGSGKLAVAVSGLGGPALIAVAYLIAGPGVSGDHTDQLVPYRTALLGVLASVVASLVVAAAGRRPPKPRRPPSRTPVPNGETDYVGWVSGLGPGQTGNPVPAQTPVTPEAAAAYPGGIADDAPTAPQAPTQAEAPKGRRSRSTKQREAAATPPAAPPLLGMPPSVEAPTVTAPRPRSRGKAAAPEPPTVEIPRDTPPPAPKRSRHAKAEPPPSPALPTLPAGRDSDPDEPTTNILTPGRP</sequence>
<feature type="transmembrane region" description="Helical" evidence="2">
    <location>
        <begin position="85"/>
        <end position="111"/>
    </location>
</feature>
<proteinExistence type="predicted"/>
<feature type="transmembrane region" description="Helical" evidence="2">
    <location>
        <begin position="12"/>
        <end position="33"/>
    </location>
</feature>
<comment type="caution">
    <text evidence="3">The sequence shown here is derived from an EMBL/GenBank/DDBJ whole genome shotgun (WGS) entry which is preliminary data.</text>
</comment>
<evidence type="ECO:0000313" key="3">
    <source>
        <dbReference type="EMBL" id="GAA1827107.1"/>
    </source>
</evidence>
<keyword evidence="2" id="KW-0472">Membrane</keyword>